<dbReference type="InterPro" id="IPR050504">
    <property type="entry name" value="IgSF_BTN/MOG"/>
</dbReference>
<evidence type="ECO:0000313" key="7">
    <source>
        <dbReference type="EMBL" id="JAR77883.1"/>
    </source>
</evidence>
<organism evidence="7">
    <name type="scientific">Fundulus heteroclitus</name>
    <name type="common">Killifish</name>
    <name type="synonym">Mummichog</name>
    <dbReference type="NCBI Taxonomy" id="8078"/>
    <lineage>
        <taxon>Eukaryota</taxon>
        <taxon>Metazoa</taxon>
        <taxon>Chordata</taxon>
        <taxon>Craniata</taxon>
        <taxon>Vertebrata</taxon>
        <taxon>Euteleostomi</taxon>
        <taxon>Actinopterygii</taxon>
        <taxon>Neopterygii</taxon>
        <taxon>Teleostei</taxon>
        <taxon>Neoteleostei</taxon>
        <taxon>Acanthomorphata</taxon>
        <taxon>Ovalentaria</taxon>
        <taxon>Atherinomorphae</taxon>
        <taxon>Cyprinodontiformes</taxon>
        <taxon>Fundulidae</taxon>
        <taxon>Fundulus</taxon>
    </lineage>
</organism>
<dbReference type="Ensembl" id="ENSFHET00000030715.1">
    <property type="protein sequence ID" value="ENSFHEP00000021053.1"/>
    <property type="gene ID" value="ENSFHEG00000023020.1"/>
</dbReference>
<dbReference type="PANTHER" id="PTHR24100">
    <property type="entry name" value="BUTYROPHILIN"/>
    <property type="match status" value="1"/>
</dbReference>
<dbReference type="InterPro" id="IPR003599">
    <property type="entry name" value="Ig_sub"/>
</dbReference>
<feature type="domain" description="Ig-like" evidence="6">
    <location>
        <begin position="178"/>
        <end position="267"/>
    </location>
</feature>
<keyword evidence="4" id="KW-1133">Transmembrane helix</keyword>
<keyword evidence="2 4" id="KW-0472">Membrane</keyword>
<dbReference type="SMART" id="SM00409">
    <property type="entry name" value="IG"/>
    <property type="match status" value="2"/>
</dbReference>
<evidence type="ECO:0000256" key="2">
    <source>
        <dbReference type="ARBA" id="ARBA00023136"/>
    </source>
</evidence>
<reference evidence="7" key="1">
    <citation type="submission" date="2015-01" db="EMBL/GenBank/DDBJ databases">
        <title>EvidentialGene: Evidence-directed Construction of Complete mRNA Transcriptomes without Genomes.</title>
        <authorList>
            <person name="Gilbert D.G."/>
        </authorList>
    </citation>
    <scope>NUCLEOTIDE SEQUENCE</scope>
</reference>
<dbReference type="GO" id="GO:0050852">
    <property type="term" value="P:T cell receptor signaling pathway"/>
    <property type="evidence" value="ECO:0007669"/>
    <property type="project" value="TreeGrafter"/>
</dbReference>
<proteinExistence type="predicted"/>
<evidence type="ECO:0000256" key="5">
    <source>
        <dbReference type="SAM" id="SignalP"/>
    </source>
</evidence>
<keyword evidence="4" id="KW-0812">Transmembrane</keyword>
<dbReference type="InterPro" id="IPR036179">
    <property type="entry name" value="Ig-like_dom_sf"/>
</dbReference>
<keyword evidence="3" id="KW-0393">Immunoglobulin domain</keyword>
<comment type="subcellular location">
    <subcellularLocation>
        <location evidence="1">Membrane</location>
    </subcellularLocation>
</comment>
<dbReference type="OrthoDB" id="8962537at2759"/>
<dbReference type="AlphaFoldDB" id="A0A147AHA0"/>
<dbReference type="GO" id="GO:0009897">
    <property type="term" value="C:external side of plasma membrane"/>
    <property type="evidence" value="ECO:0007669"/>
    <property type="project" value="TreeGrafter"/>
</dbReference>
<accession>A0A147AHA0</accession>
<dbReference type="SUPFAM" id="SSF48726">
    <property type="entry name" value="Immunoglobulin"/>
    <property type="match status" value="2"/>
</dbReference>
<evidence type="ECO:0000256" key="1">
    <source>
        <dbReference type="ARBA" id="ARBA00004370"/>
    </source>
</evidence>
<dbReference type="EMBL" id="GCES01008440">
    <property type="protein sequence ID" value="JAR77883.1"/>
    <property type="molecule type" value="Transcribed_RNA"/>
</dbReference>
<feature type="transmembrane region" description="Helical" evidence="4">
    <location>
        <begin position="134"/>
        <end position="157"/>
    </location>
</feature>
<evidence type="ECO:0000256" key="3">
    <source>
        <dbReference type="ARBA" id="ARBA00023319"/>
    </source>
</evidence>
<dbReference type="InterPro" id="IPR013106">
    <property type="entry name" value="Ig_V-set"/>
</dbReference>
<dbReference type="GeneTree" id="ENSGT01140000284868"/>
<evidence type="ECO:0000259" key="6">
    <source>
        <dbReference type="PROSITE" id="PS50835"/>
    </source>
</evidence>
<dbReference type="Proteomes" id="UP000265000">
    <property type="component" value="Unplaced"/>
</dbReference>
<dbReference type="Gene3D" id="2.60.40.10">
    <property type="entry name" value="Immunoglobulins"/>
    <property type="match status" value="2"/>
</dbReference>
<dbReference type="GO" id="GO:0005102">
    <property type="term" value="F:signaling receptor binding"/>
    <property type="evidence" value="ECO:0007669"/>
    <property type="project" value="TreeGrafter"/>
</dbReference>
<keyword evidence="9" id="KW-1185">Reference proteome</keyword>
<name>A0A147AHA0_FUNHE</name>
<dbReference type="PROSITE" id="PS50835">
    <property type="entry name" value="IG_LIKE"/>
    <property type="match status" value="2"/>
</dbReference>
<dbReference type="SMART" id="SM00406">
    <property type="entry name" value="IGv"/>
    <property type="match status" value="2"/>
</dbReference>
<dbReference type="GO" id="GO:0001817">
    <property type="term" value="P:regulation of cytokine production"/>
    <property type="evidence" value="ECO:0007669"/>
    <property type="project" value="TreeGrafter"/>
</dbReference>
<feature type="domain" description="Ig-like" evidence="6">
    <location>
        <begin position="24"/>
        <end position="126"/>
    </location>
</feature>
<dbReference type="InterPro" id="IPR013783">
    <property type="entry name" value="Ig-like_fold"/>
</dbReference>
<evidence type="ECO:0000313" key="9">
    <source>
        <dbReference type="Proteomes" id="UP000265000"/>
    </source>
</evidence>
<dbReference type="Pfam" id="PF07686">
    <property type="entry name" value="V-set"/>
    <property type="match status" value="2"/>
</dbReference>
<evidence type="ECO:0000256" key="4">
    <source>
        <dbReference type="SAM" id="Phobius"/>
    </source>
</evidence>
<feature type="signal peptide" evidence="5">
    <location>
        <begin position="1"/>
        <end position="17"/>
    </location>
</feature>
<keyword evidence="5" id="KW-0732">Signal</keyword>
<dbReference type="Ensembl" id="ENSFHET00000030723.1">
    <property type="protein sequence ID" value="ENSFHEP00000035015.1"/>
    <property type="gene ID" value="ENSFHEG00000023020.1"/>
</dbReference>
<reference evidence="8" key="2">
    <citation type="submission" date="2025-05" db="UniProtKB">
        <authorList>
            <consortium name="Ensembl"/>
        </authorList>
    </citation>
    <scope>IDENTIFICATION</scope>
</reference>
<protein>
    <submittedName>
        <fullName evidence="7">Junctional adhesion molecule A</fullName>
    </submittedName>
    <submittedName>
        <fullName evidence="8">Myelin-oligodendrocyte glycoprotein-like</fullName>
    </submittedName>
</protein>
<dbReference type="PANTHER" id="PTHR24100:SF151">
    <property type="entry name" value="ICOS LIGAND"/>
    <property type="match status" value="1"/>
</dbReference>
<dbReference type="InterPro" id="IPR007110">
    <property type="entry name" value="Ig-like_dom"/>
</dbReference>
<evidence type="ECO:0000313" key="8">
    <source>
        <dbReference type="Ensembl" id="ENSFHEP00000021053.1"/>
    </source>
</evidence>
<sequence>MKVLLLLVGILLHGSLQVQQVLQVKEGDPLVLLPCEYPTFEVDNATVVWTRSDLTPSTVHRRQEHRDELKDQNQLYEGRTSMKAEALEKGELDLTLTRLQLSDTGIYSCSIRDIREELRRTQVELLVDGGFPTWATVLLVLLCLLVLCVSGGLLFHFRTYFKEEYRVPLEYGVDFVLLPCRTTARLPEGVRVEWTDEDNRMVHVYEGGTDQTEEQNRFYKNRTLMEKKLKSGDLSLTLKHPTDEDENIYTCSVLSKDRDVLVKKRVHLQIRGPKKQRSSFI</sequence>
<feature type="chain" id="PRO_5044549131" evidence="5">
    <location>
        <begin position="18"/>
        <end position="281"/>
    </location>
</feature>
<dbReference type="GeneID" id="105923478"/>